<gene>
    <name evidence="1" type="ORF">MAR_006053</name>
</gene>
<sequence>MKKTKELLYQEKYDTRQDKWTRFLDRQLYRRVELRVDLKVSIAGTVSLTTALTTRVETKRPQRNCVSLSKHKVYFEMLEETERGNFIHTSTVRGCSSGCKSRNDFRNCTHQQRTSRGCVRKDCCSDTDLCNSANTLQIGLSLPVIMIFAIEQAL</sequence>
<evidence type="ECO:0000313" key="1">
    <source>
        <dbReference type="EMBL" id="WAQ93582.1"/>
    </source>
</evidence>
<protein>
    <submittedName>
        <fullName evidence="1">Uncharacterized protein</fullName>
    </submittedName>
</protein>
<proteinExistence type="predicted"/>
<keyword evidence="2" id="KW-1185">Reference proteome</keyword>
<organism evidence="1 2">
    <name type="scientific">Mya arenaria</name>
    <name type="common">Soft-shell clam</name>
    <dbReference type="NCBI Taxonomy" id="6604"/>
    <lineage>
        <taxon>Eukaryota</taxon>
        <taxon>Metazoa</taxon>
        <taxon>Spiralia</taxon>
        <taxon>Lophotrochozoa</taxon>
        <taxon>Mollusca</taxon>
        <taxon>Bivalvia</taxon>
        <taxon>Autobranchia</taxon>
        <taxon>Heteroconchia</taxon>
        <taxon>Euheterodonta</taxon>
        <taxon>Imparidentia</taxon>
        <taxon>Neoheterodontei</taxon>
        <taxon>Myida</taxon>
        <taxon>Myoidea</taxon>
        <taxon>Myidae</taxon>
        <taxon>Mya</taxon>
    </lineage>
</organism>
<dbReference type="EMBL" id="CP111012">
    <property type="protein sequence ID" value="WAQ93582.1"/>
    <property type="molecule type" value="Genomic_DNA"/>
</dbReference>
<name>A0ABY7D7E4_MYAAR</name>
<dbReference type="Proteomes" id="UP001164746">
    <property type="component" value="Chromosome 1"/>
</dbReference>
<accession>A0ABY7D7E4</accession>
<evidence type="ECO:0000313" key="2">
    <source>
        <dbReference type="Proteomes" id="UP001164746"/>
    </source>
</evidence>
<reference evidence="1" key="1">
    <citation type="submission" date="2022-11" db="EMBL/GenBank/DDBJ databases">
        <title>Centuries of genome instability and evolution in soft-shell clam transmissible cancer (bioRxiv).</title>
        <authorList>
            <person name="Hart S.F.M."/>
            <person name="Yonemitsu M.A."/>
            <person name="Giersch R.M."/>
            <person name="Beal B.F."/>
            <person name="Arriagada G."/>
            <person name="Davis B.W."/>
            <person name="Ostrander E.A."/>
            <person name="Goff S.P."/>
            <person name="Metzger M.J."/>
        </authorList>
    </citation>
    <scope>NUCLEOTIDE SEQUENCE</scope>
    <source>
        <strain evidence="1">MELC-2E11</strain>
        <tissue evidence="1">Siphon/mantle</tissue>
    </source>
</reference>